<feature type="compositionally biased region" description="Basic and acidic residues" evidence="2">
    <location>
        <begin position="303"/>
        <end position="327"/>
    </location>
</feature>
<feature type="coiled-coil region" evidence="1">
    <location>
        <begin position="540"/>
        <end position="606"/>
    </location>
</feature>
<proteinExistence type="predicted"/>
<feature type="coiled-coil region" evidence="1">
    <location>
        <begin position="392"/>
        <end position="449"/>
    </location>
</feature>
<protein>
    <submittedName>
        <fullName evidence="3">Uncharacterized protein</fullName>
    </submittedName>
</protein>
<organism evidence="3 4">
    <name type="scientific">Gemmobacter lutimaris</name>
    <dbReference type="NCBI Taxonomy" id="2306023"/>
    <lineage>
        <taxon>Bacteria</taxon>
        <taxon>Pseudomonadati</taxon>
        <taxon>Pseudomonadota</taxon>
        <taxon>Alphaproteobacteria</taxon>
        <taxon>Rhodobacterales</taxon>
        <taxon>Paracoccaceae</taxon>
        <taxon>Gemmobacter</taxon>
    </lineage>
</organism>
<evidence type="ECO:0000256" key="2">
    <source>
        <dbReference type="SAM" id="MobiDB-lite"/>
    </source>
</evidence>
<dbReference type="Proteomes" id="UP000266649">
    <property type="component" value="Unassembled WGS sequence"/>
</dbReference>
<evidence type="ECO:0000256" key="1">
    <source>
        <dbReference type="SAM" id="Coils"/>
    </source>
</evidence>
<gene>
    <name evidence="3" type="ORF">D2N39_20135</name>
</gene>
<evidence type="ECO:0000313" key="3">
    <source>
        <dbReference type="EMBL" id="RID89974.1"/>
    </source>
</evidence>
<feature type="region of interest" description="Disordered" evidence="2">
    <location>
        <begin position="300"/>
        <end position="327"/>
    </location>
</feature>
<dbReference type="OrthoDB" id="7586183at2"/>
<keyword evidence="1" id="KW-0175">Coiled coil</keyword>
<sequence length="962" mass="106118">MSVHSSFGNPTLVGRLETAPIVLRFASLFPRDLKRREMHDKRTGGDLSHIRMELSHLNTQPVGGPDWIDRLHAEIAAAMEHNFEEEIAARERKGRFLEAERLRKRGPVCPWKFTREGPLREGIITVNKMWFGGTGHENWDPERVEAFKQRAMEFLLEHFPDAQLREVNIDEDEVALHIHFAVAVWVEKVSQNRGRQWLLQPSANPLLANYEYAQDLAGEAFLDLGIHRGERRAAAARQALAAGLEMPEPRKHVPPSEWRREQRRLALEDRDRIREAARAEAAATVADGVALAKSAVKKSRKRSIAEAKARKAETDRQVAAAERDRTRAEAQAEVARRASLEAEAARKEADRQAEAAREEAARIAQAAQDRAGVIVADATALATVTVRKSRKRAIAEARVRRAEAERAVAAAERARADIEASAAFAHAAREVAEDARREADRQAEAARERSVRIMASANDRAGVILSDAKLVGTKALKKARRRAARETQALRDELRRMKAKTAIELRRGQLAAAFVRGRTFRLQERANSLSRDIETKAQIWAERERQHREAELRLARIEQERTAAEAAIMQAQDTAAGILATAAARVEEARQALAKADADRIEAENLVLVAREKASRITQAAEDRAGVIVADATALATVTVRKSRKRAIAEARTRRAETDRAAAVAEREREAAETRAEQARQAQARAEAEREAAEEAAVAARAEAARIQQAAEAAADRIRTEAAAAAEAEQARADAARRARDEAEAARLAADQAAAEVIGKADAERAEAARATARAEVITAGLAALTEEMAAGTLRLREGGRVIARAPDLLRPAYPEIGPAVRAAATVAEQTRAARREADAVGRTTEEEREAAKEEIARKRAAATAAIAKEREVARDELERQRLAVTADLDMKRADLDRQETEVKKQWAFLGTLLERFEPLLRKLMQWLSHPDLPSSMKDEGIGLAAEAFSVLGALRQDDPDP</sequence>
<dbReference type="RefSeq" id="WP_119136571.1">
    <property type="nucleotide sequence ID" value="NZ_QXXQ01000019.1"/>
</dbReference>
<dbReference type="AlphaFoldDB" id="A0A398BJW6"/>
<dbReference type="Gene3D" id="3.30.930.30">
    <property type="match status" value="1"/>
</dbReference>
<accession>A0A398BJW6</accession>
<keyword evidence="4" id="KW-1185">Reference proteome</keyword>
<evidence type="ECO:0000313" key="4">
    <source>
        <dbReference type="Proteomes" id="UP000266649"/>
    </source>
</evidence>
<comment type="caution">
    <text evidence="3">The sequence shown here is derived from an EMBL/GenBank/DDBJ whole genome shotgun (WGS) entry which is preliminary data.</text>
</comment>
<dbReference type="EMBL" id="QXXQ01000019">
    <property type="protein sequence ID" value="RID89974.1"/>
    <property type="molecule type" value="Genomic_DNA"/>
</dbReference>
<feature type="region of interest" description="Disordered" evidence="2">
    <location>
        <begin position="646"/>
        <end position="691"/>
    </location>
</feature>
<reference evidence="3 4" key="1">
    <citation type="submission" date="2018-09" db="EMBL/GenBank/DDBJ databases">
        <title>Gemmobacter lutimaris sp. nov., a marine bacterium isolated from tidal flat.</title>
        <authorList>
            <person name="Lee D.W."/>
            <person name="Yoo Y."/>
            <person name="Kim J.-J."/>
            <person name="Kim B.S."/>
        </authorList>
    </citation>
    <scope>NUCLEOTIDE SEQUENCE [LARGE SCALE GENOMIC DNA]</scope>
    <source>
        <strain evidence="3 4">YJ-T1-11</strain>
    </source>
</reference>
<name>A0A398BJW6_9RHOB</name>
<feature type="compositionally biased region" description="Basic and acidic residues" evidence="2">
    <location>
        <begin position="647"/>
        <end position="678"/>
    </location>
</feature>